<reference evidence="4 5" key="1">
    <citation type="submission" date="2018-08" db="EMBL/GenBank/DDBJ databases">
        <title>A genome reference for cultivated species of the human gut microbiota.</title>
        <authorList>
            <person name="Zou Y."/>
            <person name="Xue W."/>
            <person name="Luo G."/>
        </authorList>
    </citation>
    <scope>NUCLEOTIDE SEQUENCE [LARGE SCALE GENOMIC DNA]</scope>
    <source>
        <strain evidence="2 4">AF18-16LB</strain>
        <strain evidence="3 5">AM44-1AT</strain>
    </source>
</reference>
<evidence type="ECO:0000259" key="1">
    <source>
        <dbReference type="Pfam" id="PF24032"/>
    </source>
</evidence>
<protein>
    <submittedName>
        <fullName evidence="2">Hydrolase</fullName>
    </submittedName>
</protein>
<dbReference type="EMBL" id="QRXG01000031">
    <property type="protein sequence ID" value="RGT78877.1"/>
    <property type="molecule type" value="Genomic_DNA"/>
</dbReference>
<name>A0A412Q0I4_9FIRM</name>
<organism evidence="2 4">
    <name type="scientific">Agathobacter rectalis</name>
    <dbReference type="NCBI Taxonomy" id="39491"/>
    <lineage>
        <taxon>Bacteria</taxon>
        <taxon>Bacillati</taxon>
        <taxon>Bacillota</taxon>
        <taxon>Clostridia</taxon>
        <taxon>Lachnospirales</taxon>
        <taxon>Lachnospiraceae</taxon>
        <taxon>Agathobacter</taxon>
    </lineage>
</organism>
<feature type="domain" description="YqbQ/XkdQ" evidence="1">
    <location>
        <begin position="24"/>
        <end position="320"/>
    </location>
</feature>
<dbReference type="EMBL" id="QSFB01000011">
    <property type="protein sequence ID" value="RHA13069.1"/>
    <property type="molecule type" value="Genomic_DNA"/>
</dbReference>
<dbReference type="Proteomes" id="UP000286341">
    <property type="component" value="Unassembled WGS sequence"/>
</dbReference>
<dbReference type="AlphaFoldDB" id="A0A412Q0I4"/>
<evidence type="ECO:0000313" key="5">
    <source>
        <dbReference type="Proteomes" id="UP000286341"/>
    </source>
</evidence>
<dbReference type="GeneID" id="57969953"/>
<dbReference type="RefSeq" id="WP_118004416.1">
    <property type="nucleotide sequence ID" value="NZ_QRXF01000020.1"/>
</dbReference>
<accession>A0A412Q0I4</accession>
<dbReference type="GO" id="GO:0016787">
    <property type="term" value="F:hydrolase activity"/>
    <property type="evidence" value="ECO:0007669"/>
    <property type="project" value="UniProtKB-KW"/>
</dbReference>
<dbReference type="SUPFAM" id="SSF69279">
    <property type="entry name" value="Phage tail proteins"/>
    <property type="match status" value="1"/>
</dbReference>
<sequence>MYVELLVGNESGTKVYQPVVQEGIEWSTERKNTPGKLVFKVLYDNILDFSEGSPVRMKVDGDNVFFGFVFKQQRTKDKIITVTAYDQLRYLKNKDTKVYEGKTANQFVKMIADDYALNLGTLDDTGYVIESRVEENTSLFEMIANALDLTLTNTGEMYVLYDDFGKLTLKSLSSMYVGVPGAYLMIDEETGQNFDYTSSIDENTYNKIKLTYDNKDTGKRDVYITQDSSNINKWGILQYFDTLQKGENGQAKADALLKLYNKKTRNLKITNALGDNRVRAGSMVVINLDLGDVKLKNWMLVEKCKHTYKEGEHWMDLTLRGGEFVA</sequence>
<dbReference type="InterPro" id="IPR056937">
    <property type="entry name" value="YqbQ/XkdQ"/>
</dbReference>
<dbReference type="Pfam" id="PF24032">
    <property type="entry name" value="YQBQ"/>
    <property type="match status" value="1"/>
</dbReference>
<comment type="caution">
    <text evidence="2">The sequence shown here is derived from an EMBL/GenBank/DDBJ whole genome shotgun (WGS) entry which is preliminary data.</text>
</comment>
<keyword evidence="2" id="KW-0378">Hydrolase</keyword>
<evidence type="ECO:0000313" key="2">
    <source>
        <dbReference type="EMBL" id="RGT78877.1"/>
    </source>
</evidence>
<gene>
    <name evidence="3" type="ORF">DW948_09095</name>
    <name evidence="2" type="ORF">DWX06_13725</name>
</gene>
<evidence type="ECO:0000313" key="3">
    <source>
        <dbReference type="EMBL" id="RHA13069.1"/>
    </source>
</evidence>
<dbReference type="Proteomes" id="UP000284296">
    <property type="component" value="Unassembled WGS sequence"/>
</dbReference>
<proteinExistence type="predicted"/>
<evidence type="ECO:0000313" key="4">
    <source>
        <dbReference type="Proteomes" id="UP000284296"/>
    </source>
</evidence>